<dbReference type="SUPFAM" id="SSF46785">
    <property type="entry name" value="Winged helix' DNA-binding domain"/>
    <property type="match status" value="1"/>
</dbReference>
<gene>
    <name evidence="1" type="ORF">ACFY35_15955</name>
</gene>
<reference evidence="1 2" key="1">
    <citation type="submission" date="2024-10" db="EMBL/GenBank/DDBJ databases">
        <title>The Natural Products Discovery Center: Release of the First 8490 Sequenced Strains for Exploring Actinobacteria Biosynthetic Diversity.</title>
        <authorList>
            <person name="Kalkreuter E."/>
            <person name="Kautsar S.A."/>
            <person name="Yang D."/>
            <person name="Bader C.D."/>
            <person name="Teijaro C.N."/>
            <person name="Fluegel L."/>
            <person name="Davis C.M."/>
            <person name="Simpson J.R."/>
            <person name="Lauterbach L."/>
            <person name="Steele A.D."/>
            <person name="Gui C."/>
            <person name="Meng S."/>
            <person name="Li G."/>
            <person name="Viehrig K."/>
            <person name="Ye F."/>
            <person name="Su P."/>
            <person name="Kiefer A.F."/>
            <person name="Nichols A."/>
            <person name="Cepeda A.J."/>
            <person name="Yan W."/>
            <person name="Fan B."/>
            <person name="Jiang Y."/>
            <person name="Adhikari A."/>
            <person name="Zheng C.-J."/>
            <person name="Schuster L."/>
            <person name="Cowan T.M."/>
            <person name="Smanski M.J."/>
            <person name="Chevrette M.G."/>
            <person name="De Carvalho L.P.S."/>
            <person name="Shen B."/>
        </authorList>
    </citation>
    <scope>NUCLEOTIDE SEQUENCE [LARGE SCALE GENOMIC DNA]</scope>
    <source>
        <strain evidence="1 2">NPDC000087</strain>
    </source>
</reference>
<comment type="caution">
    <text evidence="1">The sequence shown here is derived from an EMBL/GenBank/DDBJ whole genome shotgun (WGS) entry which is preliminary data.</text>
</comment>
<dbReference type="InterPro" id="IPR036388">
    <property type="entry name" value="WH-like_DNA-bd_sf"/>
</dbReference>
<accession>A0ABW6WC97</accession>
<dbReference type="PANTHER" id="PTHR35807">
    <property type="entry name" value="TRANSCRIPTIONAL REGULATOR REDD-RELATED"/>
    <property type="match status" value="1"/>
</dbReference>
<dbReference type="InterPro" id="IPR051677">
    <property type="entry name" value="AfsR-DnrI-RedD_regulator"/>
</dbReference>
<evidence type="ECO:0000313" key="1">
    <source>
        <dbReference type="EMBL" id="MFF5290937.1"/>
    </source>
</evidence>
<dbReference type="Gene3D" id="1.10.10.10">
    <property type="entry name" value="Winged helix-like DNA-binding domain superfamily/Winged helix DNA-binding domain"/>
    <property type="match status" value="1"/>
</dbReference>
<dbReference type="RefSeq" id="WP_020514611.1">
    <property type="nucleotide sequence ID" value="NZ_JBIAZU010000003.1"/>
</dbReference>
<evidence type="ECO:0000313" key="2">
    <source>
        <dbReference type="Proteomes" id="UP001602245"/>
    </source>
</evidence>
<keyword evidence="2" id="KW-1185">Reference proteome</keyword>
<dbReference type="InterPro" id="IPR036390">
    <property type="entry name" value="WH_DNA-bd_sf"/>
</dbReference>
<proteinExistence type="predicted"/>
<name>A0ABW6WC97_9ACTN</name>
<sequence length="171" mass="18708">MFDIQLFGRIEVRTRGVRLSGADFGGDRPRHVLALLALRGEVSISELADVLGTTKKSVEADLSVLRDRLEPGINPRESVITAHRGRLRLDPERVRVDVARFDELIAAAAGRPADRAVKPLTAAAFLATRPLLADEDEPWAAELRNEYRAKLVIARRPAVEVAATAAEVTVI</sequence>
<organism evidence="1 2">
    <name type="scientific">Paractinoplanes globisporus</name>
    <dbReference type="NCBI Taxonomy" id="113565"/>
    <lineage>
        <taxon>Bacteria</taxon>
        <taxon>Bacillati</taxon>
        <taxon>Actinomycetota</taxon>
        <taxon>Actinomycetes</taxon>
        <taxon>Micromonosporales</taxon>
        <taxon>Micromonosporaceae</taxon>
        <taxon>Paractinoplanes</taxon>
    </lineage>
</organism>
<dbReference type="EMBL" id="JBIAZU010000003">
    <property type="protein sequence ID" value="MFF5290937.1"/>
    <property type="molecule type" value="Genomic_DNA"/>
</dbReference>
<dbReference type="Proteomes" id="UP001602245">
    <property type="component" value="Unassembled WGS sequence"/>
</dbReference>
<protein>
    <submittedName>
        <fullName evidence="1">Uncharacterized protein</fullName>
    </submittedName>
</protein>